<feature type="compositionally biased region" description="Basic and acidic residues" evidence="1">
    <location>
        <begin position="892"/>
        <end position="902"/>
    </location>
</feature>
<feature type="region of interest" description="Disordered" evidence="1">
    <location>
        <begin position="636"/>
        <end position="708"/>
    </location>
</feature>
<feature type="region of interest" description="Disordered" evidence="1">
    <location>
        <begin position="734"/>
        <end position="787"/>
    </location>
</feature>
<feature type="region of interest" description="Disordered" evidence="1">
    <location>
        <begin position="93"/>
        <end position="128"/>
    </location>
</feature>
<feature type="compositionally biased region" description="Low complexity" evidence="1">
    <location>
        <begin position="666"/>
        <end position="678"/>
    </location>
</feature>
<proteinExistence type="predicted"/>
<sequence length="2759" mass="321811">MKFIYFMKKVFILNAVIFIINNYKKKKNFYFSFFIYSLKIKSFQNRDLNDEEGKTGEVGNTSTYMDDDASASYIKLDSANNNVGGSTVGDSHFSSADVSSTDVSGSEDSDVEIGDRVGNSGYKQTRSGGDLGWSDASTFSHAGINLKDKLLNKETQEDKKENDDELKEYENIPIIYTSIDDIKTFSYVKGKLKLVYIRSFYDNNQKELYEGKFQFFRNNIIYVTTFAVVRNSLKDEINHTEKWFNAYMKVLQKNNYNITVRCNGKVENFYGSISFNQKELQNFEILRKWLKNRLNITYDYFLYNLNTFYSAKRKYLEYINFRFANPAIITHVHTKKMFPEIIMPKINYEEFIKLSPFDRMKYVSYKRMKNNYNVICDLEKDLKKTEDRFILYNVLRDNIVESEETQEVIIFETSDKGIFTYDSKHSKDIKILSSNFEIEFLMDENGYKNETDKYFYLNEYNPVHLELQYKGVIKYDFVHTWLSKYFINSHKYKQFYFYLYISKHFDNIDKGLYDVNFYSPQYYSFVEKGAKNYVSLIGENENKNESNTPKTDAHTHDTLTNVYNKERGKSKEKRKIYSTSNERYDNNFRSKKANEFLGTYNLWGRKKKKKIEHAHYMNRHSVFSFIELGTNLTYEHKGSPDNKKDGNPSDNRNVERTNTPTMSHLSDNNNISSSASSSTRKEEDGQRKDSDKGISINPGGTLPQTSIHYFNDDSEFDDVYSSILKKRENANLNYKNNKAKDGNTNNSTDRSTKYDNAVIKNTNLPNSSKSKETPKSASRSEITNLNEQDKSFANPSYLFGVLGYMKKVKDMFYADEESAPVGNRNFGAKMQQKSESTSERVADERAADERAADERAAAERVAAERVAAERAAAERVAAERVAAERVAAERAAEEKAISEKNASETSTLDNSVFESNVNESNTAENNAIDSSTLDKPLSQSAETLPSSSFSYADLYKDYFKPLEPNEINTLIMWNQAMSSSDHKTDDENSLSEEKKGLYKDFKAEEMNLPREKEKSDDGTPAFDYSKYLQLLNLEKEYFSDKGHQSDSFLRNDENYEHSYETGKYSHNHFYHHPVDNEENYVQPEILTSRDGKSSSDYFTEFSSHDNNKYVDLKHIHDKLKDKIYDKYENSSVYKDILEKDTNRILVGLAERGGKDMFILNWLSGDNILCVIRSKYHEKLFYNMVNDTYFKVLNVFKHGNENRISIISKDSKGLVIDANFYPHYSTIKLFFNDKKNSNVFEEEIKSYILLVHFLLNSNNSPCKNYKNIKYFYSEDTFSVSHVDYINNKLLELVSECAFEMLNWNIPTGVVRKHESYLNTSIFNRAEKYVHRSIYHYGFKLRILKGKDAIKFAMSTHKLMDNDYNIKYDIFLKIASELFYLQSFGLLHRNVKADNYVTLKKKDTENKYVEILLRGFTDVIEEGSYGKFCGSPIYASPEKLKSYFSSILYNLKSDVFSLGLSLSTIFLKENFFLKNIERKMKFPVEKYAISVLRRNPMVQLWIKSVNPFMRKRFDIFKSRSYLKVSVHALEKRLSKKWIYNWFKGKSEFISYSGENNLHTLFIRAQGGNIRGWNADSSIKKSALEKNYDTCFFHYTNKASTEMVNNDGMDEQVGESSEDKTFPMSFCQFGVRSKYANSAVFYEESDSDSDRDSDSKSSDRDSDKLGSKSNSSDSSCGYMDKEKQHASNISKHGTKEYSKKMNSKLLQILNNEEENVHRIPFGNKIENDIYYSKLDKHNMKTYVNACYNFKNGVIGTAMKTFSIEFEKYRPDIFDMYLLLKKKLTYLEDKDDNIRNTLYILQGFSEPDIKTILKDNTYDTSYYIKKMTILKSLLFYGYFSIYERLSYEFKLYELQHFPLSEKNKDTFESVVISCMQRDNFNELSHLLLAQHIYDNYQKGTEYTNIFINLYTVNDTVYFIDTKKITNLIKRNIKNKFKNIDFKKAQNFLLYMKKKSMQRSTSFGHGHELIMVPLRPSYDSIHLMNYEHKLPFIATFVIKIDSFTIRDMNINLATLLNNSFWSLKNKCKCVNYTHMQVEYGKKITSSEYNIKDTRVDLHKPIGSLLKDLVKEASSFSDNKNDQFNVHAFKPLNIHLDVILRNSLHLIDKKILVKCAKKLKKHRNTFIPTVSHARKNETVKIKIGLGPSTFFYLSFNISLLRSQNIFLKNIIYFIYKNYNSKMNKNVANFNIGGVNNRQKFNCQQMNEHNTFFYNNTTKNIIKETSFNKVLSALYNIDFMEPSYVIKAALNYYNHRDQDGILLSLVTICNATYKKEKEAGNTKEFEYFLELPYGIYSEELPRDLDIVAGDNEGDVADGNKGYAVGEDMGVVVEDNTGHSVEDKVGDVAEGNRSNVAWEATREDRIKISKKDYAKLRKGKNVIKVTGKNVNYYYGTVECLHFLNKKVITFFNDNNTTNVFEQLVIPSAYIFVSKKKTLKNGDTAYITETVDFSIVSDIMNLQKYENEMYTLSDFMHLILQWLTLDKPYDTKNRCNFLSHKKNNPEYDMVLGVTTERGRKHILYENNEGLVKFLFYNILKNQEFNQYTTELLISAIKLHNLKIYFLLKDELSHIFPGLGNPHNKPEEGSNTQFVSCLKQLKGKNVTLLGGSINQEMYIPLSLKFLNKNIVYTIPKDTFKKLIYNFSNNKVDAHYRDELFTYNLSPITEIENKLRHLFLADLRHYVDIPSELINNDKLFLVTMNKTFYEILREKCNVHHINCLNAVEEIIFQMNSSFTEQIFIVKNVMSYFLRAKIRGVLNKMKYRIIR</sequence>
<dbReference type="VEuPathDB" id="PlasmoDB:POWCR01_140023500"/>
<feature type="compositionally biased region" description="Polar residues" evidence="1">
    <location>
        <begin position="922"/>
        <end position="943"/>
    </location>
</feature>
<dbReference type="OrthoDB" id="4062651at2759"/>
<feature type="compositionally biased region" description="Polar residues" evidence="1">
    <location>
        <begin position="775"/>
        <end position="787"/>
    </location>
</feature>
<dbReference type="SUPFAM" id="SSF56112">
    <property type="entry name" value="Protein kinase-like (PK-like)"/>
    <property type="match status" value="1"/>
</dbReference>
<evidence type="ECO:0000313" key="3">
    <source>
        <dbReference type="EMBL" id="SCQ16852.1"/>
    </source>
</evidence>
<feature type="domain" description="Protein kinase" evidence="2">
    <location>
        <begin position="1189"/>
        <end position="1507"/>
    </location>
</feature>
<feature type="region of interest" description="Disordered" evidence="1">
    <location>
        <begin position="822"/>
        <end position="856"/>
    </location>
</feature>
<reference evidence="3 4" key="1">
    <citation type="submission" date="2016-06" db="EMBL/GenBank/DDBJ databases">
        <authorList>
            <consortium name="Pathogen Informatics"/>
        </authorList>
    </citation>
    <scope>NUCLEOTIDE SEQUENCE [LARGE SCALE GENOMIC DNA]</scope>
    <source>
        <strain evidence="3">PocGH01</strain>
    </source>
</reference>
<dbReference type="GO" id="GO:0005524">
    <property type="term" value="F:ATP binding"/>
    <property type="evidence" value="ECO:0007669"/>
    <property type="project" value="InterPro"/>
</dbReference>
<evidence type="ECO:0000256" key="1">
    <source>
        <dbReference type="SAM" id="MobiDB-lite"/>
    </source>
</evidence>
<protein>
    <recommendedName>
        <fullName evidence="2">Protein kinase domain-containing protein</fullName>
    </recommendedName>
</protein>
<feature type="region of interest" description="Disordered" evidence="1">
    <location>
        <begin position="1642"/>
        <end position="1692"/>
    </location>
</feature>
<feature type="compositionally biased region" description="Polar residues" evidence="1">
    <location>
        <begin position="93"/>
        <end position="104"/>
    </location>
</feature>
<keyword evidence="4" id="KW-1185">Reference proteome</keyword>
<evidence type="ECO:0000313" key="4">
    <source>
        <dbReference type="Proteomes" id="UP000242942"/>
    </source>
</evidence>
<evidence type="ECO:0000259" key="2">
    <source>
        <dbReference type="PROSITE" id="PS50011"/>
    </source>
</evidence>
<dbReference type="Proteomes" id="UP000242942">
    <property type="component" value="Chromosome 14"/>
</dbReference>
<feature type="region of interest" description="Disordered" evidence="1">
    <location>
        <begin position="892"/>
        <end position="911"/>
    </location>
</feature>
<feature type="compositionally biased region" description="Basic and acidic residues" evidence="1">
    <location>
        <begin position="636"/>
        <end position="655"/>
    </location>
</feature>
<dbReference type="InterPro" id="IPR000719">
    <property type="entry name" value="Prot_kinase_dom"/>
</dbReference>
<feature type="region of interest" description="Disordered" evidence="1">
    <location>
        <begin position="919"/>
        <end position="943"/>
    </location>
</feature>
<feature type="compositionally biased region" description="Polar residues" evidence="1">
    <location>
        <begin position="656"/>
        <end position="665"/>
    </location>
</feature>
<feature type="compositionally biased region" description="Polar residues" evidence="1">
    <location>
        <begin position="759"/>
        <end position="768"/>
    </location>
</feature>
<feature type="compositionally biased region" description="Basic and acidic residues" evidence="1">
    <location>
        <begin position="679"/>
        <end position="692"/>
    </location>
</feature>
<feature type="compositionally biased region" description="Basic and acidic residues" evidence="1">
    <location>
        <begin position="836"/>
        <end position="856"/>
    </location>
</feature>
<dbReference type="PROSITE" id="PS50011">
    <property type="entry name" value="PROTEIN_KINASE_DOM"/>
    <property type="match status" value="1"/>
</dbReference>
<name>A0A1D3U9V1_PLAOA</name>
<gene>
    <name evidence="3" type="primary">PocGH01_14029100</name>
    <name evidence="3" type="ORF">POCGH01_14029100</name>
</gene>
<organism evidence="3 4">
    <name type="scientific">Plasmodium ovale</name>
    <name type="common">malaria parasite P. ovale</name>
    <dbReference type="NCBI Taxonomy" id="36330"/>
    <lineage>
        <taxon>Eukaryota</taxon>
        <taxon>Sar</taxon>
        <taxon>Alveolata</taxon>
        <taxon>Apicomplexa</taxon>
        <taxon>Aconoidasida</taxon>
        <taxon>Haemosporida</taxon>
        <taxon>Plasmodiidae</taxon>
        <taxon>Plasmodium</taxon>
        <taxon>Plasmodium (Plasmodium)</taxon>
    </lineage>
</organism>
<feature type="compositionally biased region" description="Basic and acidic residues" evidence="1">
    <location>
        <begin position="1645"/>
        <end position="1663"/>
    </location>
</feature>
<dbReference type="GO" id="GO:0004672">
    <property type="term" value="F:protein kinase activity"/>
    <property type="evidence" value="ECO:0007669"/>
    <property type="project" value="InterPro"/>
</dbReference>
<dbReference type="VEuPathDB" id="PlasmoDB:PocGH01_14029100"/>
<dbReference type="EMBL" id="LT594595">
    <property type="protein sequence ID" value="SCQ16852.1"/>
    <property type="molecule type" value="Genomic_DNA"/>
</dbReference>
<accession>A0A1D3U9V1</accession>
<dbReference type="Gene3D" id="1.10.510.10">
    <property type="entry name" value="Transferase(Phosphotransferase) domain 1"/>
    <property type="match status" value="1"/>
</dbReference>
<dbReference type="InterPro" id="IPR011009">
    <property type="entry name" value="Kinase-like_dom_sf"/>
</dbReference>